<dbReference type="eggNOG" id="COG3693">
    <property type="taxonomic scope" value="Bacteria"/>
</dbReference>
<evidence type="ECO:0000256" key="1">
    <source>
        <dbReference type="SAM" id="SignalP"/>
    </source>
</evidence>
<feature type="signal peptide" evidence="1">
    <location>
        <begin position="1"/>
        <end position="19"/>
    </location>
</feature>
<accession>G4RFC9</accession>
<sequence>MKSWAIGAMALGLAFPAHGNDTMATVGVGGLQFSQNENVRMLSEDLYLSMDEVRVAYEFENLTDTDQHVLIAFPMPDISSSPYQMAGFPTDDPENVFGFSTTLQGQPVEAELHQSVFALGVDRTKELQKLGLPLAPHLLSTEDAVNALPEADKQLLVSIGALGPYPYDDAGRYSPAWTLKSAYLWESVFPAGEIVDVTHRYTPGLGGTVAATFIDPEYGQREEYEEKYCLEDNLVSAVERTLTNPDEPWSAPFTEAWLTYILSSGANWAHSIGTFRLTVDKGSADNFVSFCGEGVTKTGPTTFEMVQEDFYPWQDIEVLFVVRRDDF</sequence>
<dbReference type="KEGG" id="phl:KKY_1957"/>
<organism evidence="3 4">
    <name type="scientific">Pelagibacterium halotolerans (strain DSM 22347 / JCM 15775 / CGMCC 1.7692 / B2)</name>
    <dbReference type="NCBI Taxonomy" id="1082931"/>
    <lineage>
        <taxon>Bacteria</taxon>
        <taxon>Pseudomonadati</taxon>
        <taxon>Pseudomonadota</taxon>
        <taxon>Alphaproteobacteria</taxon>
        <taxon>Hyphomicrobiales</taxon>
        <taxon>Devosiaceae</taxon>
        <taxon>Pelagibacterium</taxon>
    </lineage>
</organism>
<dbReference type="RefSeq" id="WP_014131116.1">
    <property type="nucleotide sequence ID" value="NC_016078.1"/>
</dbReference>
<evidence type="ECO:0000259" key="2">
    <source>
        <dbReference type="Pfam" id="PF14415"/>
    </source>
</evidence>
<dbReference type="InterPro" id="IPR025538">
    <property type="entry name" value="DUF4424"/>
</dbReference>
<feature type="chain" id="PRO_5003467717" description="DUF4424 domain-containing protein" evidence="1">
    <location>
        <begin position="20"/>
        <end position="327"/>
    </location>
</feature>
<keyword evidence="4" id="KW-1185">Reference proteome</keyword>
<dbReference type="Proteomes" id="UP000008850">
    <property type="component" value="Chromosome"/>
</dbReference>
<reference evidence="3 4" key="1">
    <citation type="journal article" date="2012" name="J. Bacteriol.">
        <title>Complete genome sequence of Pelagibacterium halotolerans B2T.</title>
        <authorList>
            <person name="Huo Y.Y."/>
            <person name="Cheng H."/>
            <person name="Han X.F."/>
            <person name="Jiang X.W."/>
            <person name="Sun C."/>
            <person name="Zhang X.Q."/>
            <person name="Zhu X.F."/>
            <person name="Liu Y.F."/>
            <person name="Li P.F."/>
            <person name="Ni P.X."/>
            <person name="Wu M."/>
        </authorList>
    </citation>
    <scope>NUCLEOTIDE SEQUENCE [LARGE SCALE GENOMIC DNA]</scope>
    <source>
        <strain evidence="4">DSM 22347 / JCM 15775 / CGMCC 1.7692 / B2</strain>
    </source>
</reference>
<protein>
    <recommendedName>
        <fullName evidence="2">DUF4424 domain-containing protein</fullName>
    </recommendedName>
</protein>
<evidence type="ECO:0000313" key="4">
    <source>
        <dbReference type="Proteomes" id="UP000008850"/>
    </source>
</evidence>
<dbReference type="EMBL" id="CP003075">
    <property type="protein sequence ID" value="AEQ51967.1"/>
    <property type="molecule type" value="Genomic_DNA"/>
</dbReference>
<dbReference type="HOGENOM" id="CLU_821050_0_0_5"/>
<dbReference type="STRING" id="1082931.KKY_1957"/>
<proteinExistence type="predicted"/>
<name>G4RFC9_PELHB</name>
<feature type="domain" description="DUF4424" evidence="2">
    <location>
        <begin position="19"/>
        <end position="319"/>
    </location>
</feature>
<dbReference type="PATRIC" id="fig|1082931.4.peg.1926"/>
<gene>
    <name evidence="3" type="ordered locus">KKY_1957</name>
</gene>
<keyword evidence="1" id="KW-0732">Signal</keyword>
<evidence type="ECO:0000313" key="3">
    <source>
        <dbReference type="EMBL" id="AEQ51967.1"/>
    </source>
</evidence>
<dbReference type="Pfam" id="PF14415">
    <property type="entry name" value="DUF4424"/>
    <property type="match status" value="1"/>
</dbReference>
<dbReference type="Gene3D" id="2.60.40.3680">
    <property type="match status" value="1"/>
</dbReference>
<dbReference type="AlphaFoldDB" id="G4RFC9"/>